<gene>
    <name evidence="1" type="primary">g7152</name>
    <name evidence="1" type="ORF">NpPPO83_00007152</name>
</gene>
<proteinExistence type="predicted"/>
<evidence type="ECO:0000313" key="2">
    <source>
        <dbReference type="Proteomes" id="UP001165186"/>
    </source>
</evidence>
<dbReference type="EMBL" id="BSXG01000078">
    <property type="protein sequence ID" value="GME37253.1"/>
    <property type="molecule type" value="Genomic_DNA"/>
</dbReference>
<organism evidence="1 2">
    <name type="scientific">Neofusicoccum parvum</name>
    <dbReference type="NCBI Taxonomy" id="310453"/>
    <lineage>
        <taxon>Eukaryota</taxon>
        <taxon>Fungi</taxon>
        <taxon>Dikarya</taxon>
        <taxon>Ascomycota</taxon>
        <taxon>Pezizomycotina</taxon>
        <taxon>Dothideomycetes</taxon>
        <taxon>Dothideomycetes incertae sedis</taxon>
        <taxon>Botryosphaeriales</taxon>
        <taxon>Botryosphaeriaceae</taxon>
        <taxon>Neofusicoccum</taxon>
    </lineage>
</organism>
<dbReference type="Proteomes" id="UP001165186">
    <property type="component" value="Unassembled WGS sequence"/>
</dbReference>
<keyword evidence="2" id="KW-1185">Reference proteome</keyword>
<sequence length="306" mass="33623">MPLFAPRVAPILCVSHRDADYPTTTPADVIPCGPILLPAAAPLRAVDAALAAWIERPGRATVLVVLGSHLRLDEPDARAVLAAAAALLRARPDAQVLWKLQRFTRFALPEVDGEGGGVFGDRLRVVGWLEADPVAVLRTGRVVAFVNHGGSNSYHEALAAGVPQVILSPWYDCHDFGNRAEWLRIGKWANKSSAPLVNAAELTNALLTVVGTDPDAPEAMGYRKRAQEISEVVTGRRKGWYDERTRKIEVGDEVGGRRREGRDVAAEFIWERMEEEEVKKSRAFGLNDDGSVLQSYLHLRRVEDLE</sequence>
<protein>
    <submittedName>
        <fullName evidence="1">Sfi1 spindle body</fullName>
    </submittedName>
</protein>
<name>A0ACB5SEU7_9PEZI</name>
<reference evidence="1" key="1">
    <citation type="submission" date="2024-09" db="EMBL/GenBank/DDBJ databases">
        <title>Draft Genome Sequences of Neofusicoccum parvum.</title>
        <authorList>
            <person name="Ashida A."/>
            <person name="Camagna M."/>
            <person name="Tanaka A."/>
            <person name="Takemoto D."/>
        </authorList>
    </citation>
    <scope>NUCLEOTIDE SEQUENCE</scope>
    <source>
        <strain evidence="1">PPO83</strain>
    </source>
</reference>
<evidence type="ECO:0000313" key="1">
    <source>
        <dbReference type="EMBL" id="GME37253.1"/>
    </source>
</evidence>
<comment type="caution">
    <text evidence="1">The sequence shown here is derived from an EMBL/GenBank/DDBJ whole genome shotgun (WGS) entry which is preliminary data.</text>
</comment>
<accession>A0ACB5SEU7</accession>